<keyword evidence="9 11" id="KW-0131">Cell cycle</keyword>
<dbReference type="InterPro" id="IPR001179">
    <property type="entry name" value="PPIase_FKBP_dom"/>
</dbReference>
<evidence type="ECO:0000256" key="2">
    <source>
        <dbReference type="ARBA" id="ARBA00005464"/>
    </source>
</evidence>
<dbReference type="Proteomes" id="UP000265742">
    <property type="component" value="Unassembled WGS sequence"/>
</dbReference>
<keyword evidence="7 11" id="KW-0143">Chaperone</keyword>
<feature type="region of interest" description="Disordered" evidence="14">
    <location>
        <begin position="456"/>
        <end position="489"/>
    </location>
</feature>
<protein>
    <recommendedName>
        <fullName evidence="4 11">Trigger factor</fullName>
        <shortName evidence="11">TF</shortName>
        <ecNumber evidence="3 11">5.2.1.8</ecNumber>
    </recommendedName>
    <alternativeName>
        <fullName evidence="10 11">PPIase</fullName>
    </alternativeName>
</protein>
<dbReference type="GO" id="GO:0015031">
    <property type="term" value="P:protein transport"/>
    <property type="evidence" value="ECO:0007669"/>
    <property type="project" value="UniProtKB-UniRule"/>
</dbReference>
<dbReference type="Gene3D" id="1.10.3120.10">
    <property type="entry name" value="Trigger factor, C-terminal domain"/>
    <property type="match status" value="1"/>
</dbReference>
<dbReference type="GO" id="GO:0043335">
    <property type="term" value="P:protein unfolding"/>
    <property type="evidence" value="ECO:0007669"/>
    <property type="project" value="TreeGrafter"/>
</dbReference>
<evidence type="ECO:0000256" key="6">
    <source>
        <dbReference type="ARBA" id="ARBA00023110"/>
    </source>
</evidence>
<dbReference type="Gene3D" id="3.10.50.40">
    <property type="match status" value="1"/>
</dbReference>
<dbReference type="NCBIfam" id="TIGR00115">
    <property type="entry name" value="tig"/>
    <property type="match status" value="1"/>
</dbReference>
<dbReference type="InterPro" id="IPR027304">
    <property type="entry name" value="Trigger_fact/SurA_dom_sf"/>
</dbReference>
<gene>
    <name evidence="11" type="primary">tig</name>
    <name evidence="16" type="ORF">D1781_12290</name>
</gene>
<sequence length="489" mass="53389">MVTTTVEKLSPTRVKLAISVTPEELRPSIAHAYSHIAEDVQIPGFRKGKVPPPIIDQRVGRPAVLEHAVNEGLDKFFREAVTANDIQPLGRPEADITAWPDAKDFSGDLEVTVEVDVRPEIELPSLEKLTVIVDPIEVSDADVAQQIDELRGRFGTLSTVERPAKSGDFVQIDLTATIGAEQVDSANAISYEIGSGELIEGIDEALESLTAGESTTFKSTLLGGDHEGEEAEIAVTVLAVKERELPELDDDFAQMASEFDTLDELRADVVRQVEQQKRLEQVSQARDKVADALLAQVDVPVPASLIEDEVHRHLESEGRLEDDVHRAEVKEASEKAFRSQLLFDKVAEQENIGVSQDEFAQYVVQSAQQYGMQPQEFIEVLQQNNQLQSMFGEVARSKAISVLLGKVEVVDTNGAAVDLSDFVVADDVADVVDEETDEPVETVPSAELDTVVEAEQIADDAADAEAEAEKPAPKRRSRKKADVEPATEA</sequence>
<dbReference type="PIRSF" id="PIRSF003095">
    <property type="entry name" value="Trigger_factor"/>
    <property type="match status" value="1"/>
</dbReference>
<dbReference type="Pfam" id="PF05698">
    <property type="entry name" value="Trigger_C"/>
    <property type="match status" value="1"/>
</dbReference>
<dbReference type="EMBL" id="QXTG01000002">
    <property type="protein sequence ID" value="RIX28238.1"/>
    <property type="molecule type" value="Genomic_DNA"/>
</dbReference>
<evidence type="ECO:0000256" key="1">
    <source>
        <dbReference type="ARBA" id="ARBA00000971"/>
    </source>
</evidence>
<evidence type="ECO:0000256" key="11">
    <source>
        <dbReference type="HAMAP-Rule" id="MF_00303"/>
    </source>
</evidence>
<comment type="domain">
    <text evidence="11">Consists of 3 domains; the N-terminus binds the ribosome, the middle domain has PPIase activity, while the C-terminus has intrinsic chaperone activity on its own.</text>
</comment>
<accession>A0A3A1TXA0</accession>
<evidence type="ECO:0000313" key="17">
    <source>
        <dbReference type="Proteomes" id="UP000265742"/>
    </source>
</evidence>
<organism evidence="16 17">
    <name type="scientific">Amnibacterium setariae</name>
    <dbReference type="NCBI Taxonomy" id="2306585"/>
    <lineage>
        <taxon>Bacteria</taxon>
        <taxon>Bacillati</taxon>
        <taxon>Actinomycetota</taxon>
        <taxon>Actinomycetes</taxon>
        <taxon>Micrococcales</taxon>
        <taxon>Microbacteriaceae</taxon>
        <taxon>Amnibacterium</taxon>
    </lineage>
</organism>
<keyword evidence="11" id="KW-0963">Cytoplasm</keyword>
<dbReference type="HAMAP" id="MF_00303">
    <property type="entry name" value="Trigger_factor_Tig"/>
    <property type="match status" value="1"/>
</dbReference>
<evidence type="ECO:0000313" key="16">
    <source>
        <dbReference type="EMBL" id="RIX28238.1"/>
    </source>
</evidence>
<keyword evidence="8 11" id="KW-0413">Isomerase</keyword>
<feature type="domain" description="PPIase FKBP-type" evidence="15">
    <location>
        <begin position="167"/>
        <end position="213"/>
    </location>
</feature>
<dbReference type="InterPro" id="IPR008881">
    <property type="entry name" value="Trigger_fac_ribosome-bd_bac"/>
</dbReference>
<dbReference type="EC" id="5.2.1.8" evidence="3 11"/>
<dbReference type="GO" id="GO:0044183">
    <property type="term" value="F:protein folding chaperone"/>
    <property type="evidence" value="ECO:0007669"/>
    <property type="project" value="TreeGrafter"/>
</dbReference>
<dbReference type="OrthoDB" id="9767721at2"/>
<comment type="catalytic activity">
    <reaction evidence="1 11 12">
        <text>[protein]-peptidylproline (omega=180) = [protein]-peptidylproline (omega=0)</text>
        <dbReference type="Rhea" id="RHEA:16237"/>
        <dbReference type="Rhea" id="RHEA-COMP:10747"/>
        <dbReference type="Rhea" id="RHEA-COMP:10748"/>
        <dbReference type="ChEBI" id="CHEBI:83833"/>
        <dbReference type="ChEBI" id="CHEBI:83834"/>
        <dbReference type="EC" id="5.2.1.8"/>
    </reaction>
</comment>
<dbReference type="Pfam" id="PF05697">
    <property type="entry name" value="Trigger_N"/>
    <property type="match status" value="1"/>
</dbReference>
<name>A0A3A1TXA0_9MICO</name>
<dbReference type="GO" id="GO:0003755">
    <property type="term" value="F:peptidyl-prolyl cis-trans isomerase activity"/>
    <property type="evidence" value="ECO:0007669"/>
    <property type="project" value="UniProtKB-UniRule"/>
</dbReference>
<evidence type="ECO:0000256" key="7">
    <source>
        <dbReference type="ARBA" id="ARBA00023186"/>
    </source>
</evidence>
<evidence type="ECO:0000256" key="3">
    <source>
        <dbReference type="ARBA" id="ARBA00013194"/>
    </source>
</evidence>
<dbReference type="PANTHER" id="PTHR30560">
    <property type="entry name" value="TRIGGER FACTOR CHAPERONE AND PEPTIDYL-PROLYL CIS/TRANS ISOMERASE"/>
    <property type="match status" value="1"/>
</dbReference>
<dbReference type="GO" id="GO:0005737">
    <property type="term" value="C:cytoplasm"/>
    <property type="evidence" value="ECO:0007669"/>
    <property type="project" value="UniProtKB-SubCell"/>
</dbReference>
<evidence type="ECO:0000256" key="10">
    <source>
        <dbReference type="ARBA" id="ARBA00029986"/>
    </source>
</evidence>
<dbReference type="GO" id="GO:0043022">
    <property type="term" value="F:ribosome binding"/>
    <property type="evidence" value="ECO:0007669"/>
    <property type="project" value="TreeGrafter"/>
</dbReference>
<dbReference type="Gene3D" id="3.30.70.1050">
    <property type="entry name" value="Trigger factor ribosome-binding domain"/>
    <property type="match status" value="1"/>
</dbReference>
<dbReference type="InterPro" id="IPR036611">
    <property type="entry name" value="Trigger_fac_ribosome-bd_sf"/>
</dbReference>
<dbReference type="AlphaFoldDB" id="A0A3A1TXA0"/>
<dbReference type="SUPFAM" id="SSF54534">
    <property type="entry name" value="FKBP-like"/>
    <property type="match status" value="1"/>
</dbReference>
<dbReference type="InterPro" id="IPR037041">
    <property type="entry name" value="Trigger_fac_C_sf"/>
</dbReference>
<comment type="subcellular location">
    <subcellularLocation>
        <location evidence="11">Cytoplasm</location>
    </subcellularLocation>
    <text evidence="11">About half TF is bound to the ribosome near the polypeptide exit tunnel while the other half is free in the cytoplasm.</text>
</comment>
<evidence type="ECO:0000256" key="8">
    <source>
        <dbReference type="ARBA" id="ARBA00023235"/>
    </source>
</evidence>
<keyword evidence="5 11" id="KW-0132">Cell division</keyword>
<dbReference type="Pfam" id="PF00254">
    <property type="entry name" value="FKBP_C"/>
    <property type="match status" value="1"/>
</dbReference>
<reference evidence="17" key="1">
    <citation type="submission" date="2018-09" db="EMBL/GenBank/DDBJ databases">
        <authorList>
            <person name="Kim I."/>
        </authorList>
    </citation>
    <scope>NUCLEOTIDE SEQUENCE [LARGE SCALE GENOMIC DNA]</scope>
    <source>
        <strain evidence="17">DD4a</strain>
    </source>
</reference>
<dbReference type="GO" id="GO:0051083">
    <property type="term" value="P:'de novo' cotranslational protein folding"/>
    <property type="evidence" value="ECO:0007669"/>
    <property type="project" value="TreeGrafter"/>
</dbReference>
<dbReference type="SUPFAM" id="SSF102735">
    <property type="entry name" value="Trigger factor ribosome-binding domain"/>
    <property type="match status" value="1"/>
</dbReference>
<evidence type="ECO:0000259" key="15">
    <source>
        <dbReference type="PROSITE" id="PS50059"/>
    </source>
</evidence>
<dbReference type="SUPFAM" id="SSF109998">
    <property type="entry name" value="Triger factor/SurA peptide-binding domain-like"/>
    <property type="match status" value="1"/>
</dbReference>
<evidence type="ECO:0000256" key="4">
    <source>
        <dbReference type="ARBA" id="ARBA00016902"/>
    </source>
</evidence>
<evidence type="ECO:0000256" key="5">
    <source>
        <dbReference type="ARBA" id="ARBA00022618"/>
    </source>
</evidence>
<comment type="caution">
    <text evidence="16">The sequence shown here is derived from an EMBL/GenBank/DDBJ whole genome shotgun (WGS) entry which is preliminary data.</text>
</comment>
<dbReference type="InterPro" id="IPR008880">
    <property type="entry name" value="Trigger_fac_C"/>
</dbReference>
<evidence type="ECO:0000256" key="13">
    <source>
        <dbReference type="RuleBase" id="RU003914"/>
    </source>
</evidence>
<evidence type="ECO:0000256" key="14">
    <source>
        <dbReference type="SAM" id="MobiDB-lite"/>
    </source>
</evidence>
<dbReference type="GO" id="GO:0051301">
    <property type="term" value="P:cell division"/>
    <property type="evidence" value="ECO:0007669"/>
    <property type="project" value="UniProtKB-KW"/>
</dbReference>
<keyword evidence="17" id="KW-1185">Reference proteome</keyword>
<feature type="compositionally biased region" description="Acidic residues" evidence="14">
    <location>
        <begin position="456"/>
        <end position="466"/>
    </location>
</feature>
<dbReference type="PROSITE" id="PS50059">
    <property type="entry name" value="FKBP_PPIASE"/>
    <property type="match status" value="1"/>
</dbReference>
<dbReference type="InterPro" id="IPR005215">
    <property type="entry name" value="Trig_fac"/>
</dbReference>
<dbReference type="PANTHER" id="PTHR30560:SF3">
    <property type="entry name" value="TRIGGER FACTOR-LIKE PROTEIN TIG, CHLOROPLASTIC"/>
    <property type="match status" value="1"/>
</dbReference>
<keyword evidence="6 11" id="KW-0697">Rotamase</keyword>
<evidence type="ECO:0000256" key="12">
    <source>
        <dbReference type="PROSITE-ProRule" id="PRU00277"/>
    </source>
</evidence>
<evidence type="ECO:0000256" key="9">
    <source>
        <dbReference type="ARBA" id="ARBA00023306"/>
    </source>
</evidence>
<comment type="similarity">
    <text evidence="2 11 13">Belongs to the FKBP-type PPIase family. Tig subfamily.</text>
</comment>
<dbReference type="RefSeq" id="WP_119482549.1">
    <property type="nucleotide sequence ID" value="NZ_QXTG01000002.1"/>
</dbReference>
<comment type="function">
    <text evidence="11">Involved in protein export. Acts as a chaperone by maintaining the newly synthesized protein in an open conformation. Functions as a peptidyl-prolyl cis-trans isomerase.</text>
</comment>
<dbReference type="InterPro" id="IPR046357">
    <property type="entry name" value="PPIase_dom_sf"/>
</dbReference>
<proteinExistence type="inferred from homology"/>